<protein>
    <submittedName>
        <fullName evidence="3">Kinase-like protein</fullName>
    </submittedName>
</protein>
<keyword evidence="3" id="KW-0418">Kinase</keyword>
<dbReference type="STRING" id="1330018.A0A167PQX9"/>
<feature type="compositionally biased region" description="Polar residues" evidence="1">
    <location>
        <begin position="422"/>
        <end position="438"/>
    </location>
</feature>
<dbReference type="SUPFAM" id="SSF56112">
    <property type="entry name" value="Protein kinase-like (PK-like)"/>
    <property type="match status" value="2"/>
</dbReference>
<dbReference type="InterPro" id="IPR000719">
    <property type="entry name" value="Prot_kinase_dom"/>
</dbReference>
<dbReference type="OrthoDB" id="4062651at2759"/>
<dbReference type="SMART" id="SM00220">
    <property type="entry name" value="S_TKc"/>
    <property type="match status" value="2"/>
</dbReference>
<dbReference type="InterPro" id="IPR011009">
    <property type="entry name" value="Kinase-like_dom_sf"/>
</dbReference>
<dbReference type="PANTHER" id="PTHR44329:SF214">
    <property type="entry name" value="PROTEIN KINASE DOMAIN-CONTAINING PROTEIN"/>
    <property type="match status" value="1"/>
</dbReference>
<evidence type="ECO:0000256" key="1">
    <source>
        <dbReference type="SAM" id="MobiDB-lite"/>
    </source>
</evidence>
<evidence type="ECO:0000313" key="4">
    <source>
        <dbReference type="Proteomes" id="UP000076738"/>
    </source>
</evidence>
<gene>
    <name evidence="3" type="ORF">CALVIDRAFT_495219</name>
</gene>
<dbReference type="PROSITE" id="PS50011">
    <property type="entry name" value="PROTEIN_KINASE_DOM"/>
    <property type="match status" value="2"/>
</dbReference>
<evidence type="ECO:0000313" key="3">
    <source>
        <dbReference type="EMBL" id="KZO99044.1"/>
    </source>
</evidence>
<accession>A0A167PQX9</accession>
<dbReference type="Pfam" id="PF07714">
    <property type="entry name" value="PK_Tyr_Ser-Thr"/>
    <property type="match status" value="2"/>
</dbReference>
<feature type="region of interest" description="Disordered" evidence="1">
    <location>
        <begin position="416"/>
        <end position="441"/>
    </location>
</feature>
<dbReference type="GO" id="GO:0004674">
    <property type="term" value="F:protein serine/threonine kinase activity"/>
    <property type="evidence" value="ECO:0007669"/>
    <property type="project" value="TreeGrafter"/>
</dbReference>
<feature type="domain" description="Protein kinase" evidence="2">
    <location>
        <begin position="61"/>
        <end position="337"/>
    </location>
</feature>
<dbReference type="PANTHER" id="PTHR44329">
    <property type="entry name" value="SERINE/THREONINE-PROTEIN KINASE TNNI3K-RELATED"/>
    <property type="match status" value="1"/>
</dbReference>
<sequence length="765" mass="86423">MRRTVKFHAAEIDETLNNPGILESLAPAVSYELDKSLSPNLRKECYLALKKLKRLTPHLTNISAGPVDRGARGEIWTAHYEGEMVALKRMKDWVLQDKRRGDRHFARELTSWARLDHVNILKLYGVCELGPVGLAMVSPWMEHGNIMDYLATHEEANRSLLLLDIAEALNYLHTTFNPPMIHGDLKAENVFVDSFHHARVADFGLTGTRPDVPENLLESMSVTLGNERWKAPELLLPEDHGLTMESSFLPAGDVYAFGMVIYEIYTGLKPFCHIRNYVSIPISIAGGERPPRPSLESDATKRGLCDEMWDIAHHCWRGNWKERPSAPELIRRIRSNISSEVQVQEEHQVNSDVCIVTEGRPDEQLSLRLENVHLTQQHDAACVDHLLLSGCSHRRSGSLGGNSPPLEALSLAEHSAGDSPLPQESTVNLPPTSNSSARSIDRADHARRSLAFQLRAGKNLTPYITNISEFAVADGSSSYIRMGRLGYYGVALKTRPLDLAGDSESQRLATLRFVEELKIWQLLKHPSILELDGFYEYEGEQTLPALVSPWMNYGNIGDYLLHHLNVNRLALLYDIALGLSYLHGSLDVPIVHHNLQARNILIRPNGQACLTGFSEARFQGDLCWRDNMVTAPVNARWMAPERLYPERYGMTLQTSNTPAVDIYSFGMVIYEIYTGQKPFYRVQNDLRIPGLIFAGARPPYPDQEAARMGLREEVWDMAEDCWREERENRPTAKELVERVVAAQWNPLDPPKFFGQRFNTFVARAL</sequence>
<name>A0A167PQX9_CALVF</name>
<organism evidence="3 4">
    <name type="scientific">Calocera viscosa (strain TUFC12733)</name>
    <dbReference type="NCBI Taxonomy" id="1330018"/>
    <lineage>
        <taxon>Eukaryota</taxon>
        <taxon>Fungi</taxon>
        <taxon>Dikarya</taxon>
        <taxon>Basidiomycota</taxon>
        <taxon>Agaricomycotina</taxon>
        <taxon>Dacrymycetes</taxon>
        <taxon>Dacrymycetales</taxon>
        <taxon>Dacrymycetaceae</taxon>
        <taxon>Calocera</taxon>
    </lineage>
</organism>
<feature type="domain" description="Protein kinase" evidence="2">
    <location>
        <begin position="466"/>
        <end position="753"/>
    </location>
</feature>
<keyword evidence="4" id="KW-1185">Reference proteome</keyword>
<dbReference type="EMBL" id="KV417273">
    <property type="protein sequence ID" value="KZO99044.1"/>
    <property type="molecule type" value="Genomic_DNA"/>
</dbReference>
<keyword evidence="3" id="KW-0808">Transferase</keyword>
<dbReference type="AlphaFoldDB" id="A0A167PQX9"/>
<proteinExistence type="predicted"/>
<dbReference type="InterPro" id="IPR008271">
    <property type="entry name" value="Ser/Thr_kinase_AS"/>
</dbReference>
<reference evidence="3 4" key="1">
    <citation type="journal article" date="2016" name="Mol. Biol. Evol.">
        <title>Comparative Genomics of Early-Diverging Mushroom-Forming Fungi Provides Insights into the Origins of Lignocellulose Decay Capabilities.</title>
        <authorList>
            <person name="Nagy L.G."/>
            <person name="Riley R."/>
            <person name="Tritt A."/>
            <person name="Adam C."/>
            <person name="Daum C."/>
            <person name="Floudas D."/>
            <person name="Sun H."/>
            <person name="Yadav J.S."/>
            <person name="Pangilinan J."/>
            <person name="Larsson K.H."/>
            <person name="Matsuura K."/>
            <person name="Barry K."/>
            <person name="Labutti K."/>
            <person name="Kuo R."/>
            <person name="Ohm R.A."/>
            <person name="Bhattacharya S.S."/>
            <person name="Shirouzu T."/>
            <person name="Yoshinaga Y."/>
            <person name="Martin F.M."/>
            <person name="Grigoriev I.V."/>
            <person name="Hibbett D.S."/>
        </authorList>
    </citation>
    <scope>NUCLEOTIDE SEQUENCE [LARGE SCALE GENOMIC DNA]</scope>
    <source>
        <strain evidence="3 4">TUFC12733</strain>
    </source>
</reference>
<dbReference type="GO" id="GO:0005524">
    <property type="term" value="F:ATP binding"/>
    <property type="evidence" value="ECO:0007669"/>
    <property type="project" value="InterPro"/>
</dbReference>
<dbReference type="Proteomes" id="UP000076738">
    <property type="component" value="Unassembled WGS sequence"/>
</dbReference>
<dbReference type="PROSITE" id="PS00108">
    <property type="entry name" value="PROTEIN_KINASE_ST"/>
    <property type="match status" value="1"/>
</dbReference>
<dbReference type="InterPro" id="IPR051681">
    <property type="entry name" value="Ser/Thr_Kinases-Pseudokinases"/>
</dbReference>
<dbReference type="InterPro" id="IPR001245">
    <property type="entry name" value="Ser-Thr/Tyr_kinase_cat_dom"/>
</dbReference>
<dbReference type="Gene3D" id="1.10.510.10">
    <property type="entry name" value="Transferase(Phosphotransferase) domain 1"/>
    <property type="match status" value="2"/>
</dbReference>
<evidence type="ECO:0000259" key="2">
    <source>
        <dbReference type="PROSITE" id="PS50011"/>
    </source>
</evidence>